<sequence>MPISGLDSYLAASRLLQTAPLTALRETRLGIDLSLYLRLLLSSPRTAEPLTAALSGSPLALSSHIEADLRALEQAQIKPVFVLHGLPPTGTGPKRQQANANAAGQKSSNGQQQPQQQQKQTYVPPPAVGAGIDDPVAAAEQRRLAWEAYERDETELTNSHLAKSGSIKESDLIRAVFRAFRHRNIEFLVAPYGAHGQLVSLERHSKSYVHAIYGPSSLLLFDRVERLVLSLDLQDLHKGTGPGSFTFVSKPALLQSLGCTEEEFLDLGLLCGFEHCPTFPPFLDGTFPGVVIPGESSAATGSILTGGSGPTPNIRAALEVLKSYRSGYTLCTSFEKHPACQKIGYTDLFCKARCMIKFALVASAEEGRVLPLPLATPPPPIPAAGGQPGAPPSQGGAVVAPGINGASPAVPSFAPNGVLAPILTAADVPSDLHEIFCHRLPDEVFLHLSRGLIGPNIVSALASQHIHEPAPLSPDTTDEYRRFCREQLTELPQSPRCVSMALMANALHQFWTSRKVVATYWWDTTREHPVPYDSIPTLKVAQRVNNWNVGVAFIEDELRRQNSSTIDIALCLGSTRSASLAARTKTARPKPAPPGVTNGNGASNALAAQPVLEKKDEVVANVIWRFLEIRGFLNHDHLHTGFARALHLGLEGARLNDKLQEPLYIALELMRAGALHGNAFSGRLLSGGPAWGDTSAEGQEGQDARDARKHLLLIMRCLSLLPMSFRPSAWSAPLSRELLLFASFTKSMSRSLRSLIECIASNLLLRGDARRARDDYLDISLSLPFQSDANTGMGILVKCYLEALLTFNNGPVLPGKENEEDVKEAVEQVLGIIEGPFENVKDIRNELRRGFRFWDALIKTTQTLKTEDLIAAELVSQFEAADKWLKPMTHF</sequence>
<dbReference type="CDD" id="cd09858">
    <property type="entry name" value="PIN_MKT1"/>
    <property type="match status" value="1"/>
</dbReference>
<evidence type="ECO:0000313" key="7">
    <source>
        <dbReference type="EMBL" id="PWN39683.1"/>
    </source>
</evidence>
<dbReference type="FunCoup" id="A0A316VTD5">
    <property type="interactions" value="261"/>
</dbReference>
<dbReference type="InterPro" id="IPR006085">
    <property type="entry name" value="XPG_DNA_repair_N"/>
</dbReference>
<dbReference type="OrthoDB" id="17262at2759"/>
<dbReference type="SUPFAM" id="SSF88723">
    <property type="entry name" value="PIN domain-like"/>
    <property type="match status" value="1"/>
</dbReference>
<dbReference type="PANTHER" id="PTHR11081">
    <property type="entry name" value="FLAP ENDONUCLEASE FAMILY MEMBER"/>
    <property type="match status" value="1"/>
</dbReference>
<gene>
    <name evidence="7" type="ORF">IE81DRAFT_349948</name>
</gene>
<evidence type="ECO:0000259" key="5">
    <source>
        <dbReference type="Pfam" id="PF12246"/>
    </source>
</evidence>
<dbReference type="GO" id="GO:0004518">
    <property type="term" value="F:nuclease activity"/>
    <property type="evidence" value="ECO:0007669"/>
    <property type="project" value="InterPro"/>
</dbReference>
<dbReference type="RefSeq" id="XP_025366843.1">
    <property type="nucleotide sequence ID" value="XM_025516465.1"/>
</dbReference>
<dbReference type="EMBL" id="KZ819450">
    <property type="protein sequence ID" value="PWN39683.1"/>
    <property type="molecule type" value="Genomic_DNA"/>
</dbReference>
<dbReference type="AlphaFoldDB" id="A0A316VTD5"/>
<feature type="compositionally biased region" description="Low complexity" evidence="3">
    <location>
        <begin position="104"/>
        <end position="120"/>
    </location>
</feature>
<keyword evidence="1" id="KW-0810">Translation regulation</keyword>
<protein>
    <submittedName>
        <fullName evidence="7">PIN domain-like protein</fullName>
    </submittedName>
</protein>
<keyword evidence="8" id="KW-1185">Reference proteome</keyword>
<reference evidence="7 8" key="1">
    <citation type="journal article" date="2018" name="Mol. Biol. Evol.">
        <title>Broad Genomic Sampling Reveals a Smut Pathogenic Ancestry of the Fungal Clade Ustilaginomycotina.</title>
        <authorList>
            <person name="Kijpornyongpan T."/>
            <person name="Mondo S.J."/>
            <person name="Barry K."/>
            <person name="Sandor L."/>
            <person name="Lee J."/>
            <person name="Lipzen A."/>
            <person name="Pangilinan J."/>
            <person name="LaButti K."/>
            <person name="Hainaut M."/>
            <person name="Henrissat B."/>
            <person name="Grigoriev I.V."/>
            <person name="Spatafora J.W."/>
            <person name="Aime M.C."/>
        </authorList>
    </citation>
    <scope>NUCLEOTIDE SEQUENCE [LARGE SCALE GENOMIC DNA]</scope>
    <source>
        <strain evidence="7 8">MCA 4658</strain>
    </source>
</reference>
<evidence type="ECO:0000259" key="6">
    <source>
        <dbReference type="Pfam" id="PF12247"/>
    </source>
</evidence>
<accession>A0A316VTD5</accession>
<dbReference type="STRING" id="1522189.A0A316VTD5"/>
<evidence type="ECO:0000256" key="1">
    <source>
        <dbReference type="ARBA" id="ARBA00022845"/>
    </source>
</evidence>
<dbReference type="InterPro" id="IPR006084">
    <property type="entry name" value="XPG/Rad2"/>
</dbReference>
<feature type="domain" description="Post-transcriptional regulator MKT1 C-terminal" evidence="5">
    <location>
        <begin position="625"/>
        <end position="886"/>
    </location>
</feature>
<dbReference type="GeneID" id="37038335"/>
<dbReference type="InterPro" id="IPR022040">
    <property type="entry name" value="MKT1_N"/>
</dbReference>
<dbReference type="InParanoid" id="A0A316VTD5"/>
<organism evidence="7 8">
    <name type="scientific">Ceraceosorus guamensis</name>
    <dbReference type="NCBI Taxonomy" id="1522189"/>
    <lineage>
        <taxon>Eukaryota</taxon>
        <taxon>Fungi</taxon>
        <taxon>Dikarya</taxon>
        <taxon>Basidiomycota</taxon>
        <taxon>Ustilaginomycotina</taxon>
        <taxon>Exobasidiomycetes</taxon>
        <taxon>Ceraceosorales</taxon>
        <taxon>Ceraceosoraceae</taxon>
        <taxon>Ceraceosorus</taxon>
    </lineage>
</organism>
<dbReference type="InterPro" id="IPR022039">
    <property type="entry name" value="MKT1_C"/>
</dbReference>
<proteinExistence type="inferred from homology"/>
<dbReference type="Gene3D" id="3.40.50.1010">
    <property type="entry name" value="5'-nuclease"/>
    <property type="match status" value="1"/>
</dbReference>
<dbReference type="Pfam" id="PF12246">
    <property type="entry name" value="MKT1_C"/>
    <property type="match status" value="1"/>
</dbReference>
<feature type="region of interest" description="Disordered" evidence="3">
    <location>
        <begin position="84"/>
        <end position="132"/>
    </location>
</feature>
<evidence type="ECO:0000256" key="2">
    <source>
        <dbReference type="ARBA" id="ARBA00024023"/>
    </source>
</evidence>
<dbReference type="CDD" id="cd09902">
    <property type="entry name" value="H3TH_MKT1"/>
    <property type="match status" value="1"/>
</dbReference>
<feature type="domain" description="XPG N-terminal" evidence="4">
    <location>
        <begin position="1"/>
        <end position="89"/>
    </location>
</feature>
<evidence type="ECO:0000313" key="8">
    <source>
        <dbReference type="Proteomes" id="UP000245783"/>
    </source>
</evidence>
<name>A0A316VTD5_9BASI</name>
<dbReference type="Pfam" id="PF12247">
    <property type="entry name" value="MKT1_N"/>
    <property type="match status" value="1"/>
</dbReference>
<dbReference type="InterPro" id="IPR037314">
    <property type="entry name" value="MKT1_H3TH"/>
</dbReference>
<dbReference type="GO" id="GO:0006417">
    <property type="term" value="P:regulation of translation"/>
    <property type="evidence" value="ECO:0007669"/>
    <property type="project" value="UniProtKB-KW"/>
</dbReference>
<feature type="domain" description="Post-transcriptional regulator MKT1 N-terminal" evidence="6">
    <location>
        <begin position="429"/>
        <end position="522"/>
    </location>
</feature>
<evidence type="ECO:0000256" key="3">
    <source>
        <dbReference type="SAM" id="MobiDB-lite"/>
    </source>
</evidence>
<dbReference type="PANTHER" id="PTHR11081:SF32">
    <property type="entry name" value="POST-TRANSCRIPTIONAL REGULATOR MKT1"/>
    <property type="match status" value="1"/>
</dbReference>
<dbReference type="Proteomes" id="UP000245783">
    <property type="component" value="Unassembled WGS sequence"/>
</dbReference>
<comment type="similarity">
    <text evidence="2">Belongs to the XPG/RAD2 endonuclease family.</text>
</comment>
<dbReference type="Pfam" id="PF00752">
    <property type="entry name" value="XPG_N"/>
    <property type="match status" value="1"/>
</dbReference>
<evidence type="ECO:0000259" key="4">
    <source>
        <dbReference type="Pfam" id="PF00752"/>
    </source>
</evidence>
<dbReference type="GO" id="GO:0003730">
    <property type="term" value="F:mRNA 3'-UTR binding"/>
    <property type="evidence" value="ECO:0007669"/>
    <property type="project" value="TreeGrafter"/>
</dbReference>
<dbReference type="InterPro" id="IPR029060">
    <property type="entry name" value="PIN-like_dom_sf"/>
</dbReference>